<dbReference type="EMBL" id="LLXL01002919">
    <property type="protein sequence ID" value="PKK59702.1"/>
    <property type="molecule type" value="Genomic_DNA"/>
</dbReference>
<sequence length="338" mass="37016">MAALGRGFNPNILLNALNNLTNTLGAGRNNWANVNNAVNILNATLTANNNALQTRETQAAQILTFYVLAYLKGAAAVWYQSVIGNPVNAWDAFAYPDNIQARKFISRLLPELYVAVKPFSDQTLQAAIDHARACELTLREGKSKLNNYVTIQSETTELARIVSTLVTQVGELTKKVKTQPGRYRAPQNDDQQPPRDNANYRNIAPSNTTITCYTYGQPGHISRRSTGDVKPDWQCDPAFKLEGASLEGKGAKPDQNPSFCTLFGAYPAQRSQPVTRSHLYVKPDEEQEASPPVSNIVRESMAEVQPIPSEGNNRSSNEKEKGTVLNTINPPSTSAAVN</sequence>
<protein>
    <submittedName>
        <fullName evidence="2">Uncharacterized protein</fullName>
    </submittedName>
</protein>
<organism evidence="2 3">
    <name type="scientific">Rhizophagus irregularis</name>
    <dbReference type="NCBI Taxonomy" id="588596"/>
    <lineage>
        <taxon>Eukaryota</taxon>
        <taxon>Fungi</taxon>
        <taxon>Fungi incertae sedis</taxon>
        <taxon>Mucoromycota</taxon>
        <taxon>Glomeromycotina</taxon>
        <taxon>Glomeromycetes</taxon>
        <taxon>Glomerales</taxon>
        <taxon>Glomeraceae</taxon>
        <taxon>Rhizophagus</taxon>
    </lineage>
</organism>
<comment type="caution">
    <text evidence="2">The sequence shown here is derived from an EMBL/GenBank/DDBJ whole genome shotgun (WGS) entry which is preliminary data.</text>
</comment>
<evidence type="ECO:0000313" key="2">
    <source>
        <dbReference type="EMBL" id="PKK59702.1"/>
    </source>
</evidence>
<gene>
    <name evidence="2" type="ORF">RhiirC2_794449</name>
</gene>
<feature type="compositionally biased region" description="Polar residues" evidence="1">
    <location>
        <begin position="324"/>
        <end position="338"/>
    </location>
</feature>
<reference evidence="2 3" key="1">
    <citation type="submission" date="2016-04" db="EMBL/GenBank/DDBJ databases">
        <title>Genome analyses suggest a sexual origin of heterokaryosis in a supposedly ancient asexual fungus.</title>
        <authorList>
            <person name="Ropars J."/>
            <person name="Sedzielewska K."/>
            <person name="Noel J."/>
            <person name="Charron P."/>
            <person name="Farinelli L."/>
            <person name="Marton T."/>
            <person name="Kruger M."/>
            <person name="Pelin A."/>
            <person name="Brachmann A."/>
            <person name="Corradi N."/>
        </authorList>
    </citation>
    <scope>NUCLEOTIDE SEQUENCE [LARGE SCALE GENOMIC DNA]</scope>
    <source>
        <strain evidence="2 3">C2</strain>
    </source>
</reference>
<evidence type="ECO:0000313" key="3">
    <source>
        <dbReference type="Proteomes" id="UP000233469"/>
    </source>
</evidence>
<reference evidence="2 3" key="2">
    <citation type="submission" date="2017-10" db="EMBL/GenBank/DDBJ databases">
        <title>Extensive intraspecific genome diversity in a model arbuscular mycorrhizal fungus.</title>
        <authorList>
            <person name="Chen E.C.H."/>
            <person name="Morin E."/>
            <person name="Baudet D."/>
            <person name="Noel J."/>
            <person name="Ndikumana S."/>
            <person name="Charron P."/>
            <person name="St-Onge C."/>
            <person name="Giorgi J."/>
            <person name="Grigoriev I.V."/>
            <person name="Roux C."/>
            <person name="Martin F.M."/>
            <person name="Corradi N."/>
        </authorList>
    </citation>
    <scope>NUCLEOTIDE SEQUENCE [LARGE SCALE GENOMIC DNA]</scope>
    <source>
        <strain evidence="2 3">C2</strain>
    </source>
</reference>
<dbReference type="Proteomes" id="UP000233469">
    <property type="component" value="Unassembled WGS sequence"/>
</dbReference>
<dbReference type="VEuPathDB" id="FungiDB:FUN_021191"/>
<feature type="region of interest" description="Disordered" evidence="1">
    <location>
        <begin position="282"/>
        <end position="338"/>
    </location>
</feature>
<accession>A0A2N1MDI7</accession>
<proteinExistence type="predicted"/>
<feature type="region of interest" description="Disordered" evidence="1">
    <location>
        <begin position="178"/>
        <end position="201"/>
    </location>
</feature>
<name>A0A2N1MDI7_9GLOM</name>
<dbReference type="AlphaFoldDB" id="A0A2N1MDI7"/>
<evidence type="ECO:0000256" key="1">
    <source>
        <dbReference type="SAM" id="MobiDB-lite"/>
    </source>
</evidence>